<dbReference type="AlphaFoldDB" id="A0A8T2PF00"/>
<evidence type="ECO:0000313" key="2">
    <source>
        <dbReference type="Proteomes" id="UP000824540"/>
    </source>
</evidence>
<gene>
    <name evidence="1" type="ORF">JZ751_024668</name>
</gene>
<dbReference type="EMBL" id="JAFBMS010000007">
    <property type="protein sequence ID" value="KAG9350779.1"/>
    <property type="molecule type" value="Genomic_DNA"/>
</dbReference>
<keyword evidence="2" id="KW-1185">Reference proteome</keyword>
<sequence length="185" mass="18946">MEKYRNSHPHFPPGRVEGPMAGASVTVGTGVAFSLAREVCSSALLASAALSCPLISSILSCSSSSSPSWGGAHEEGVELGVGAEEGGSGRTMRGGGAAGPPFSQIRPTRLSLAPALSPSGTARARRRRLLSVSRLKWTRLLSLGSREALLLSLFHLEVAPGGGAGGGGCGGCTFWMLQLREGETQ</sequence>
<reference evidence="1" key="1">
    <citation type="thesis" date="2021" institute="BYU ScholarsArchive" country="Provo, UT, USA">
        <title>Applications of and Algorithms for Genome Assembly and Genomic Analyses with an Emphasis on Marine Teleosts.</title>
        <authorList>
            <person name="Pickett B.D."/>
        </authorList>
    </citation>
    <scope>NUCLEOTIDE SEQUENCE</scope>
    <source>
        <strain evidence="1">HI-2016</strain>
    </source>
</reference>
<proteinExistence type="predicted"/>
<accession>A0A8T2PF00</accession>
<name>A0A8T2PF00_9TELE</name>
<organism evidence="1 2">
    <name type="scientific">Albula glossodonta</name>
    <name type="common">roundjaw bonefish</name>
    <dbReference type="NCBI Taxonomy" id="121402"/>
    <lineage>
        <taxon>Eukaryota</taxon>
        <taxon>Metazoa</taxon>
        <taxon>Chordata</taxon>
        <taxon>Craniata</taxon>
        <taxon>Vertebrata</taxon>
        <taxon>Euteleostomi</taxon>
        <taxon>Actinopterygii</taxon>
        <taxon>Neopterygii</taxon>
        <taxon>Teleostei</taxon>
        <taxon>Albuliformes</taxon>
        <taxon>Albulidae</taxon>
        <taxon>Albula</taxon>
    </lineage>
</organism>
<protein>
    <submittedName>
        <fullName evidence="1">Uncharacterized protein</fullName>
    </submittedName>
</protein>
<evidence type="ECO:0000313" key="1">
    <source>
        <dbReference type="EMBL" id="KAG9350779.1"/>
    </source>
</evidence>
<dbReference type="Proteomes" id="UP000824540">
    <property type="component" value="Unassembled WGS sequence"/>
</dbReference>
<comment type="caution">
    <text evidence="1">The sequence shown here is derived from an EMBL/GenBank/DDBJ whole genome shotgun (WGS) entry which is preliminary data.</text>
</comment>